<accession>W4MHG2</accession>
<organism evidence="1 2">
    <name type="scientific">Candidatus Entotheonella gemina</name>
    <dbReference type="NCBI Taxonomy" id="1429439"/>
    <lineage>
        <taxon>Bacteria</taxon>
        <taxon>Pseudomonadati</taxon>
        <taxon>Nitrospinota/Tectimicrobiota group</taxon>
        <taxon>Candidatus Tectimicrobiota</taxon>
        <taxon>Candidatus Entotheonellia</taxon>
        <taxon>Candidatus Entotheonellales</taxon>
        <taxon>Candidatus Entotheonellaceae</taxon>
        <taxon>Candidatus Entotheonella</taxon>
    </lineage>
</organism>
<gene>
    <name evidence="1" type="ORF">ETSY2_01230</name>
</gene>
<dbReference type="InterPro" id="IPR029060">
    <property type="entry name" value="PIN-like_dom_sf"/>
</dbReference>
<reference evidence="1 2" key="1">
    <citation type="journal article" date="2014" name="Nature">
        <title>An environmental bacterial taxon with a large and distinct metabolic repertoire.</title>
        <authorList>
            <person name="Wilson M.C."/>
            <person name="Mori T."/>
            <person name="Ruckert C."/>
            <person name="Uria A.R."/>
            <person name="Helf M.J."/>
            <person name="Takada K."/>
            <person name="Gernert C."/>
            <person name="Steffens U.A."/>
            <person name="Heycke N."/>
            <person name="Schmitt S."/>
            <person name="Rinke C."/>
            <person name="Helfrich E.J."/>
            <person name="Brachmann A.O."/>
            <person name="Gurgui C."/>
            <person name="Wakimoto T."/>
            <person name="Kracht M."/>
            <person name="Crusemann M."/>
            <person name="Hentschel U."/>
            <person name="Abe I."/>
            <person name="Matsunaga S."/>
            <person name="Kalinowski J."/>
            <person name="Takeyama H."/>
            <person name="Piel J."/>
        </authorList>
    </citation>
    <scope>NUCLEOTIDE SEQUENCE [LARGE SCALE GENOMIC DNA]</scope>
    <source>
        <strain evidence="2">TSY2</strain>
    </source>
</reference>
<dbReference type="HOGENOM" id="CLU_119411_0_0_7"/>
<protein>
    <recommendedName>
        <fullName evidence="3">DNA-binding protein</fullName>
    </recommendedName>
</protein>
<evidence type="ECO:0000313" key="1">
    <source>
        <dbReference type="EMBL" id="ETX09147.1"/>
    </source>
</evidence>
<sequence length="163" mass="18403">MKPTLYLETTIPSYYTARPVRDVVALAHQEITRTWWNNRLPLFDVYISPVVLEEARQGAPEPAQRRLEVLATFPVLEATLAIENLAVLYMTQLALPGKALRDAAHLAFACGYELDYLLTWNCAHIANAEIRRRLMTLNAAEGRQTPIICTPEELMGTEEANHV</sequence>
<keyword evidence="2" id="KW-1185">Reference proteome</keyword>
<dbReference type="EMBL" id="AZHX01000043">
    <property type="protein sequence ID" value="ETX09147.1"/>
    <property type="molecule type" value="Genomic_DNA"/>
</dbReference>
<dbReference type="CDD" id="cd18687">
    <property type="entry name" value="PIN_VapC-like"/>
    <property type="match status" value="1"/>
</dbReference>
<dbReference type="SUPFAM" id="SSF88723">
    <property type="entry name" value="PIN domain-like"/>
    <property type="match status" value="1"/>
</dbReference>
<comment type="caution">
    <text evidence="1">The sequence shown here is derived from an EMBL/GenBank/DDBJ whole genome shotgun (WGS) entry which is preliminary data.</text>
</comment>
<evidence type="ECO:0000313" key="2">
    <source>
        <dbReference type="Proteomes" id="UP000019140"/>
    </source>
</evidence>
<proteinExistence type="predicted"/>
<name>W4MHG2_9BACT</name>
<dbReference type="AlphaFoldDB" id="W4MHG2"/>
<dbReference type="Proteomes" id="UP000019140">
    <property type="component" value="Unassembled WGS sequence"/>
</dbReference>
<evidence type="ECO:0008006" key="3">
    <source>
        <dbReference type="Google" id="ProtNLM"/>
    </source>
</evidence>